<dbReference type="EMBL" id="JAUDFV010000139">
    <property type="protein sequence ID" value="KAL2724302.1"/>
    <property type="molecule type" value="Genomic_DNA"/>
</dbReference>
<accession>A0ABD2AUK8</accession>
<keyword evidence="2" id="KW-0812">Transmembrane</keyword>
<name>A0ABD2AUK8_VESSQ</name>
<keyword evidence="4" id="KW-1185">Reference proteome</keyword>
<feature type="region of interest" description="Disordered" evidence="1">
    <location>
        <begin position="172"/>
        <end position="204"/>
    </location>
</feature>
<evidence type="ECO:0000313" key="4">
    <source>
        <dbReference type="Proteomes" id="UP001607302"/>
    </source>
</evidence>
<comment type="caution">
    <text evidence="3">The sequence shown here is derived from an EMBL/GenBank/DDBJ whole genome shotgun (WGS) entry which is preliminary data.</text>
</comment>
<protein>
    <submittedName>
        <fullName evidence="3">Uncharacterized protein</fullName>
    </submittedName>
</protein>
<organism evidence="3 4">
    <name type="scientific">Vespula squamosa</name>
    <name type="common">Southern yellow jacket</name>
    <name type="synonym">Wasp</name>
    <dbReference type="NCBI Taxonomy" id="30214"/>
    <lineage>
        <taxon>Eukaryota</taxon>
        <taxon>Metazoa</taxon>
        <taxon>Ecdysozoa</taxon>
        <taxon>Arthropoda</taxon>
        <taxon>Hexapoda</taxon>
        <taxon>Insecta</taxon>
        <taxon>Pterygota</taxon>
        <taxon>Neoptera</taxon>
        <taxon>Endopterygota</taxon>
        <taxon>Hymenoptera</taxon>
        <taxon>Apocrita</taxon>
        <taxon>Aculeata</taxon>
        <taxon>Vespoidea</taxon>
        <taxon>Vespidae</taxon>
        <taxon>Vespinae</taxon>
        <taxon>Vespula</taxon>
    </lineage>
</organism>
<dbReference type="AlphaFoldDB" id="A0ABD2AUK8"/>
<evidence type="ECO:0000256" key="1">
    <source>
        <dbReference type="SAM" id="MobiDB-lite"/>
    </source>
</evidence>
<evidence type="ECO:0000313" key="3">
    <source>
        <dbReference type="EMBL" id="KAL2724302.1"/>
    </source>
</evidence>
<proteinExistence type="predicted"/>
<reference evidence="3 4" key="1">
    <citation type="journal article" date="2024" name="Ann. Entomol. Soc. Am.">
        <title>Genomic analyses of the southern and eastern yellowjacket wasps (Hymenoptera: Vespidae) reveal evolutionary signatures of social life.</title>
        <authorList>
            <person name="Catto M.A."/>
            <person name="Caine P.B."/>
            <person name="Orr S.E."/>
            <person name="Hunt B.G."/>
            <person name="Goodisman M.A.D."/>
        </authorList>
    </citation>
    <scope>NUCLEOTIDE SEQUENCE [LARGE SCALE GENOMIC DNA]</scope>
    <source>
        <strain evidence="3">233</strain>
        <tissue evidence="3">Head and thorax</tissue>
    </source>
</reference>
<sequence length="316" mass="36382">MKLTRRLNHELSMHYLLPMHTCYPTISKRLGIKPTPRYCEPPTTLCRTVGVAGHCPVCLTGSSEEHHRYRCGFELDQKIVFTSCEKRLTYLQYRCKHETCLNLLAKEVKKRVVPRVYTMEKFQNDVLVMKISQVFLLFGVYIFLIKLEDPLRSKDIGRTVIAVRHEGTRPSCNKGTAKNYEKAETRGKEKKMEQKRESGPSSPSSLALGFAIIVKQNLPTTFQILCQPSIKLGREILRYSRLADESSKKSEWISFCTEINILEFIEIKIIITEKKDDVKVSAENFNYVRRRNPTIGSDCQAQKHAEYDVPCLSPSK</sequence>
<keyword evidence="2" id="KW-0472">Membrane</keyword>
<feature type="compositionally biased region" description="Basic and acidic residues" evidence="1">
    <location>
        <begin position="179"/>
        <end position="198"/>
    </location>
</feature>
<keyword evidence="2" id="KW-1133">Transmembrane helix</keyword>
<evidence type="ECO:0000256" key="2">
    <source>
        <dbReference type="SAM" id="Phobius"/>
    </source>
</evidence>
<feature type="transmembrane region" description="Helical" evidence="2">
    <location>
        <begin position="127"/>
        <end position="144"/>
    </location>
</feature>
<gene>
    <name evidence="3" type="ORF">V1478_008815</name>
</gene>
<dbReference type="Proteomes" id="UP001607302">
    <property type="component" value="Unassembled WGS sequence"/>
</dbReference>